<evidence type="ECO:0000313" key="2">
    <source>
        <dbReference type="Proteomes" id="UP000198281"/>
    </source>
</evidence>
<sequence>MNDIPYLLRGVQPMTTESSVLISSSKYLNDPRLREWVANIALKRNGPDMPAQAEMYPLIALLDELQDKHRIEELFTAERKKNPVMDAWFNEWFLSDYDADYFKQFDEGSLGHIFYRDVIEKNFEIVIYEKPQAKTQFEYFLYRAGQNHDLEHILTGGDFNYMGELVPAWFRITNQFKHLSPELATEVSLSYLFVTMRYSIRTLLHYPTVWQTCQNAIERGMKCGHASGPLFMAKYEPVFHLPLAEARLALDVHEAEFVDTTGPSMVWAGRDAA</sequence>
<dbReference type="RefSeq" id="WP_089219831.1">
    <property type="nucleotide sequence ID" value="NZ_FZOS01000011.1"/>
</dbReference>
<keyword evidence="1" id="KW-0830">Ubiquinone</keyword>
<dbReference type="Proteomes" id="UP000198281">
    <property type="component" value="Unassembled WGS sequence"/>
</dbReference>
<gene>
    <name evidence="1" type="ORF">SAMN06295912_11193</name>
</gene>
<accession>A0A239G9C7</accession>
<name>A0A239G9C7_9SPHN</name>
<dbReference type="AlphaFoldDB" id="A0A239G9C7"/>
<dbReference type="OrthoDB" id="5723450at2"/>
<dbReference type="EMBL" id="FZOS01000011">
    <property type="protein sequence ID" value="SNS65749.1"/>
    <property type="molecule type" value="Genomic_DNA"/>
</dbReference>
<proteinExistence type="predicted"/>
<organism evidence="1 2">
    <name type="scientific">Edaphosphingomonas laterariae</name>
    <dbReference type="NCBI Taxonomy" id="861865"/>
    <lineage>
        <taxon>Bacteria</taxon>
        <taxon>Pseudomonadati</taxon>
        <taxon>Pseudomonadota</taxon>
        <taxon>Alphaproteobacteria</taxon>
        <taxon>Sphingomonadales</taxon>
        <taxon>Rhizorhabdaceae</taxon>
        <taxon>Edaphosphingomonas</taxon>
    </lineage>
</organism>
<protein>
    <submittedName>
        <fullName evidence="1">Ubiquinone biosynthesis protein Coq4</fullName>
    </submittedName>
</protein>
<keyword evidence="2" id="KW-1185">Reference proteome</keyword>
<evidence type="ECO:0000313" key="1">
    <source>
        <dbReference type="EMBL" id="SNS65749.1"/>
    </source>
</evidence>
<reference evidence="2" key="1">
    <citation type="submission" date="2017-06" db="EMBL/GenBank/DDBJ databases">
        <authorList>
            <person name="Varghese N."/>
            <person name="Submissions S."/>
        </authorList>
    </citation>
    <scope>NUCLEOTIDE SEQUENCE [LARGE SCALE GENOMIC DNA]</scope>
    <source>
        <strain evidence="2">LNB2</strain>
    </source>
</reference>